<feature type="coiled-coil region" evidence="2">
    <location>
        <begin position="24"/>
        <end position="54"/>
    </location>
</feature>
<sequence>MKLLKELQETRNAKIEAMEEMFTIEAENFKVEEIENLKREIEEINTKIEAIKGADEMVRSVEVDKEKVIKNVEDKEQTRAMEQEDLFLRAIQGESKAMEELRAVTGGDALIPTTIAKDIIKQVEVLSHAYAKAKKFPIAGKLTFVLEDTETSEITVGYVEDEAETKESKPSFKQQAIDDFQIRGLVKISRSLLGKSQFNLREYVVDKIAKAYAKFVDKEFFNGTAEAAKIKGLVTLPEARKVEVQSSTEITADDLVKLECLVPSALRGACEFYMNPKMVEKLRMLKYETGEKVLQRDLQQTFKYNLLGYRINESDEIKENHIFFADMSGYYCKEVTNLAIQVLKEKYATFNMTGYHAVAELGGAPVEIQKLAMLEKKTA</sequence>
<dbReference type="Pfam" id="PF05065">
    <property type="entry name" value="Phage_capsid"/>
    <property type="match status" value="1"/>
</dbReference>
<dbReference type="SUPFAM" id="SSF56563">
    <property type="entry name" value="Major capsid protein gp5"/>
    <property type="match status" value="1"/>
</dbReference>
<evidence type="ECO:0000313" key="5">
    <source>
        <dbReference type="Proteomes" id="UP000655830"/>
    </source>
</evidence>
<dbReference type="Gene3D" id="3.30.2400.10">
    <property type="entry name" value="Major capsid protein gp5"/>
    <property type="match status" value="1"/>
</dbReference>
<keyword evidence="5" id="KW-1185">Reference proteome</keyword>
<dbReference type="AlphaFoldDB" id="A0A926EG35"/>
<dbReference type="Proteomes" id="UP000655830">
    <property type="component" value="Unassembled WGS sequence"/>
</dbReference>
<dbReference type="InterPro" id="IPR024455">
    <property type="entry name" value="Phage_capsid"/>
</dbReference>
<gene>
    <name evidence="4" type="ORF">H8718_13175</name>
</gene>
<dbReference type="NCBIfam" id="TIGR01554">
    <property type="entry name" value="major_cap_HK97"/>
    <property type="match status" value="1"/>
</dbReference>
<protein>
    <submittedName>
        <fullName evidence="4">Phage major capsid protein</fullName>
    </submittedName>
</protein>
<feature type="domain" description="Phage capsid-like C-terminal" evidence="3">
    <location>
        <begin position="107"/>
        <end position="367"/>
    </location>
</feature>
<keyword evidence="2" id="KW-0175">Coiled coil</keyword>
<proteinExistence type="predicted"/>
<organism evidence="4 5">
    <name type="scientific">Zhenhengia yiwuensis</name>
    <dbReference type="NCBI Taxonomy" id="2763666"/>
    <lineage>
        <taxon>Bacteria</taxon>
        <taxon>Bacillati</taxon>
        <taxon>Bacillota</taxon>
        <taxon>Clostridia</taxon>
        <taxon>Lachnospirales</taxon>
        <taxon>Lachnospiraceae</taxon>
        <taxon>Zhenhengia</taxon>
    </lineage>
</organism>
<evidence type="ECO:0000256" key="2">
    <source>
        <dbReference type="SAM" id="Coils"/>
    </source>
</evidence>
<dbReference type="InterPro" id="IPR054612">
    <property type="entry name" value="Phage_capsid-like_C"/>
</dbReference>
<evidence type="ECO:0000256" key="1">
    <source>
        <dbReference type="ARBA" id="ARBA00004328"/>
    </source>
</evidence>
<comment type="subcellular location">
    <subcellularLocation>
        <location evidence="1">Virion</location>
    </subcellularLocation>
</comment>
<dbReference type="RefSeq" id="WP_249333255.1">
    <property type="nucleotide sequence ID" value="NZ_JACRSY010000021.1"/>
</dbReference>
<reference evidence="4" key="1">
    <citation type="submission" date="2020-08" db="EMBL/GenBank/DDBJ databases">
        <title>Genome public.</title>
        <authorList>
            <person name="Liu C."/>
            <person name="Sun Q."/>
        </authorList>
    </citation>
    <scope>NUCLEOTIDE SEQUENCE</scope>
    <source>
        <strain evidence="4">NSJ-12</strain>
    </source>
</reference>
<dbReference type="EMBL" id="JACRSY010000021">
    <property type="protein sequence ID" value="MBC8580481.1"/>
    <property type="molecule type" value="Genomic_DNA"/>
</dbReference>
<comment type="caution">
    <text evidence="4">The sequence shown here is derived from an EMBL/GenBank/DDBJ whole genome shotgun (WGS) entry which is preliminary data.</text>
</comment>
<name>A0A926EG35_9FIRM</name>
<evidence type="ECO:0000259" key="3">
    <source>
        <dbReference type="Pfam" id="PF05065"/>
    </source>
</evidence>
<evidence type="ECO:0000313" key="4">
    <source>
        <dbReference type="EMBL" id="MBC8580481.1"/>
    </source>
</evidence>
<accession>A0A926EG35</accession>